<sequence>MKIQHYACLFVCAKVKWSKLLQLLVKMHPTAYPLFSCGSRHNTVLRGATVKKSCSSPVNQVTSAADFSTGSPSSLLDSRLSSDRGVARAD</sequence>
<dbReference type="EMBL" id="FO082056">
    <property type="protein sequence ID" value="CCE78757.1"/>
    <property type="molecule type" value="Genomic_DNA"/>
</dbReference>
<reference evidence="2 3" key="1">
    <citation type="journal article" date="2012" name="G3 (Bethesda)">
        <title>Pichia sorbitophila, an interspecies yeast hybrid reveals early steps of genome resolution following polyploidization.</title>
        <authorList>
            <person name="Leh Louis V."/>
            <person name="Despons L."/>
            <person name="Friedrich A."/>
            <person name="Martin T."/>
            <person name="Durrens P."/>
            <person name="Casaregola S."/>
            <person name="Neuveglise C."/>
            <person name="Fairhead C."/>
            <person name="Marck C."/>
            <person name="Cruz J.A."/>
            <person name="Straub M.L."/>
            <person name="Kugler V."/>
            <person name="Sacerdot C."/>
            <person name="Uzunov Z."/>
            <person name="Thierry A."/>
            <person name="Weiss S."/>
            <person name="Bleykasten C."/>
            <person name="De Montigny J."/>
            <person name="Jacques N."/>
            <person name="Jung P."/>
            <person name="Lemaire M."/>
            <person name="Mallet S."/>
            <person name="Morel G."/>
            <person name="Richard G.F."/>
            <person name="Sarkar A."/>
            <person name="Savel G."/>
            <person name="Schacherer J."/>
            <person name="Seret M.L."/>
            <person name="Talla E."/>
            <person name="Samson G."/>
            <person name="Jubin C."/>
            <person name="Poulain J."/>
            <person name="Vacherie B."/>
            <person name="Barbe V."/>
            <person name="Pelletier E."/>
            <person name="Sherman D.J."/>
            <person name="Westhof E."/>
            <person name="Weissenbach J."/>
            <person name="Baret P.V."/>
            <person name="Wincker P."/>
            <person name="Gaillardin C."/>
            <person name="Dujon B."/>
            <person name="Souciet J.L."/>
        </authorList>
    </citation>
    <scope>NUCLEOTIDE SEQUENCE [LARGE SCALE GENOMIC DNA]</scope>
    <source>
        <strain evidence="3">ATCC MYA-4447 / BCRC 22081 / CBS 7064 / NBRC 10061 / NRRL Y-12695</strain>
    </source>
</reference>
<name>G8YQ22_PICSO</name>
<protein>
    <submittedName>
        <fullName evidence="2">Piso0_000786 protein</fullName>
    </submittedName>
</protein>
<evidence type="ECO:0000256" key="1">
    <source>
        <dbReference type="SAM" id="MobiDB-lite"/>
    </source>
</evidence>
<feature type="region of interest" description="Disordered" evidence="1">
    <location>
        <begin position="63"/>
        <end position="90"/>
    </location>
</feature>
<evidence type="ECO:0000313" key="3">
    <source>
        <dbReference type="Proteomes" id="UP000005222"/>
    </source>
</evidence>
<dbReference type="AlphaFoldDB" id="G8YQ22"/>
<proteinExistence type="predicted"/>
<gene>
    <name evidence="2" type="primary">Piso0_000786</name>
    <name evidence="2" type="ORF">GNLVRS01_PISO0D04095g</name>
</gene>
<evidence type="ECO:0000313" key="2">
    <source>
        <dbReference type="EMBL" id="CCE78757.1"/>
    </source>
</evidence>
<feature type="compositionally biased region" description="Polar residues" evidence="1">
    <location>
        <begin position="63"/>
        <end position="72"/>
    </location>
</feature>
<accession>G8YQ22</accession>
<keyword evidence="3" id="KW-1185">Reference proteome</keyword>
<feature type="compositionally biased region" description="Basic and acidic residues" evidence="1">
    <location>
        <begin position="80"/>
        <end position="90"/>
    </location>
</feature>
<dbReference type="HOGENOM" id="CLU_2441623_0_0_1"/>
<organism evidence="2 3">
    <name type="scientific">Pichia sorbitophila (strain ATCC MYA-4447 / BCRC 22081 / CBS 7064 / NBRC 10061 / NRRL Y-12695)</name>
    <name type="common">Hybrid yeast</name>
    <dbReference type="NCBI Taxonomy" id="559304"/>
    <lineage>
        <taxon>Eukaryota</taxon>
        <taxon>Fungi</taxon>
        <taxon>Dikarya</taxon>
        <taxon>Ascomycota</taxon>
        <taxon>Saccharomycotina</taxon>
        <taxon>Pichiomycetes</taxon>
        <taxon>Debaryomycetaceae</taxon>
        <taxon>Millerozyma</taxon>
    </lineage>
</organism>
<dbReference type="InParanoid" id="G8YQ22"/>
<dbReference type="Proteomes" id="UP000005222">
    <property type="component" value="Chromosome D"/>
</dbReference>